<keyword evidence="1" id="KW-0472">Membrane</keyword>
<evidence type="ECO:0000313" key="2">
    <source>
        <dbReference type="EMBL" id="GHD86264.1"/>
    </source>
</evidence>
<proteinExistence type="predicted"/>
<evidence type="ECO:0000256" key="1">
    <source>
        <dbReference type="SAM" id="Phobius"/>
    </source>
</evidence>
<sequence>MTSTETSSLVLHGRRRASARLRDGAVLLKTDGVRRRIPVTAIERVDVHGAKDRQLTVVLTGDEPVAYHLRCRSASAVHEFAQAVRRALPIRDADEPRPNGAELVTEKPLERAAPNRVRLLWWGLGGGYVLVLALLLVKGLLITGATGVVPGVFWAVAPLLIAGGAEGVRAGWQVFREPWALRTRGITVEGELQGTHWHEGGKQYYYAYVDSHGVRRECKSSDGGAERAEITYDPVNPDTAMVGRRTTGWLVFGAVLILLTGSVLLAGLAFAVVGVVALAI</sequence>
<evidence type="ECO:0000313" key="3">
    <source>
        <dbReference type="Proteomes" id="UP000608955"/>
    </source>
</evidence>
<reference evidence="2" key="2">
    <citation type="submission" date="2020-09" db="EMBL/GenBank/DDBJ databases">
        <authorList>
            <person name="Sun Q."/>
            <person name="Ohkuma M."/>
        </authorList>
    </citation>
    <scope>NUCLEOTIDE SEQUENCE</scope>
    <source>
        <strain evidence="2">JCM 4654</strain>
    </source>
</reference>
<comment type="caution">
    <text evidence="2">The sequence shown here is derived from an EMBL/GenBank/DDBJ whole genome shotgun (WGS) entry which is preliminary data.</text>
</comment>
<feature type="transmembrane region" description="Helical" evidence="1">
    <location>
        <begin position="148"/>
        <end position="168"/>
    </location>
</feature>
<protein>
    <submittedName>
        <fullName evidence="2">Uncharacterized protein</fullName>
    </submittedName>
</protein>
<dbReference type="Proteomes" id="UP000608955">
    <property type="component" value="Unassembled WGS sequence"/>
</dbReference>
<dbReference type="AlphaFoldDB" id="A0A919CTZ5"/>
<accession>A0A919CTZ5</accession>
<reference evidence="2" key="1">
    <citation type="journal article" date="2014" name="Int. J. Syst. Evol. Microbiol.">
        <title>Complete genome sequence of Corynebacterium casei LMG S-19264T (=DSM 44701T), isolated from a smear-ripened cheese.</title>
        <authorList>
            <consortium name="US DOE Joint Genome Institute (JGI-PGF)"/>
            <person name="Walter F."/>
            <person name="Albersmeier A."/>
            <person name="Kalinowski J."/>
            <person name="Ruckert C."/>
        </authorList>
    </citation>
    <scope>NUCLEOTIDE SEQUENCE</scope>
    <source>
        <strain evidence="2">JCM 4654</strain>
    </source>
</reference>
<name>A0A919CTZ5_9ACTN</name>
<dbReference type="EMBL" id="BMVF01000003">
    <property type="protein sequence ID" value="GHD86264.1"/>
    <property type="molecule type" value="Genomic_DNA"/>
</dbReference>
<feature type="transmembrane region" description="Helical" evidence="1">
    <location>
        <begin position="119"/>
        <end position="142"/>
    </location>
</feature>
<keyword evidence="3" id="KW-1185">Reference proteome</keyword>
<dbReference type="RefSeq" id="WP_190176806.1">
    <property type="nucleotide sequence ID" value="NZ_BMVF01000003.1"/>
</dbReference>
<feature type="transmembrane region" description="Helical" evidence="1">
    <location>
        <begin position="249"/>
        <end position="279"/>
    </location>
</feature>
<keyword evidence="1" id="KW-1133">Transmembrane helix</keyword>
<keyword evidence="1" id="KW-0812">Transmembrane</keyword>
<gene>
    <name evidence="2" type="ORF">GCM10010508_13660</name>
</gene>
<organism evidence="2 3">
    <name type="scientific">Streptomyces naganishii JCM 4654</name>
    <dbReference type="NCBI Taxonomy" id="1306179"/>
    <lineage>
        <taxon>Bacteria</taxon>
        <taxon>Bacillati</taxon>
        <taxon>Actinomycetota</taxon>
        <taxon>Actinomycetes</taxon>
        <taxon>Kitasatosporales</taxon>
        <taxon>Streptomycetaceae</taxon>
        <taxon>Streptomyces</taxon>
    </lineage>
</organism>